<keyword evidence="4" id="KW-0770">Synapse</keyword>
<keyword evidence="2" id="KW-1003">Cell membrane</keyword>
<evidence type="ECO:0000256" key="1">
    <source>
        <dbReference type="ARBA" id="ARBA00022448"/>
    </source>
</evidence>
<feature type="domain" description="Neurotransmitter-gated ion-channel ligand-binding" evidence="12">
    <location>
        <begin position="56"/>
        <end position="182"/>
    </location>
</feature>
<dbReference type="InterPro" id="IPR006201">
    <property type="entry name" value="Neur_channel"/>
</dbReference>
<keyword evidence="8" id="KW-1071">Ligand-gated ion channel</keyword>
<evidence type="ECO:0000256" key="6">
    <source>
        <dbReference type="ARBA" id="ARBA00023136"/>
    </source>
</evidence>
<dbReference type="Pfam" id="PF02931">
    <property type="entry name" value="Neur_chan_LBD"/>
    <property type="match status" value="1"/>
</dbReference>
<evidence type="ECO:0000256" key="11">
    <source>
        <dbReference type="SAM" id="SignalP"/>
    </source>
</evidence>
<evidence type="ECO:0000256" key="2">
    <source>
        <dbReference type="ARBA" id="ARBA00022475"/>
    </source>
</evidence>
<evidence type="ECO:0000313" key="14">
    <source>
        <dbReference type="Proteomes" id="UP000663864"/>
    </source>
</evidence>
<sequence length="184" mass="21341">MPSNVSILHLLVTSLIYLFTQYRKCYSFTAIASTLSPSSSLLHEGAINITAHMSDEQRLFYTIMTGYEKAIRPLKKSSEAVVVKLGISLTQILGIISYDERNQIMTTNIWLDQFFNFLFNQKRKQKEWNDAFLKWNPKDFGGLKKIRIACRLIWLPDIVLYNSADDYTQGYMQSLAMIDYNGWK</sequence>
<keyword evidence="7" id="KW-0675">Receptor</keyword>
<dbReference type="EMBL" id="CAJNOT010006025">
    <property type="protein sequence ID" value="CAF1480509.1"/>
    <property type="molecule type" value="Genomic_DNA"/>
</dbReference>
<keyword evidence="9" id="KW-0407">Ion channel</keyword>
<evidence type="ECO:0000313" key="13">
    <source>
        <dbReference type="EMBL" id="CAF1480509.1"/>
    </source>
</evidence>
<dbReference type="GO" id="GO:0004888">
    <property type="term" value="F:transmembrane signaling receptor activity"/>
    <property type="evidence" value="ECO:0007669"/>
    <property type="project" value="InterPro"/>
</dbReference>
<dbReference type="SUPFAM" id="SSF63712">
    <property type="entry name" value="Nicotinic receptor ligand binding domain-like"/>
    <property type="match status" value="1"/>
</dbReference>
<comment type="subcellular location">
    <subcellularLocation>
        <location evidence="10">Synaptic cell membrane</location>
        <topology evidence="10">Multi-pass membrane protein</topology>
    </subcellularLocation>
</comment>
<comment type="caution">
    <text evidence="13">The sequence shown here is derived from an EMBL/GenBank/DDBJ whole genome shotgun (WGS) entry which is preliminary data.</text>
</comment>
<dbReference type="GO" id="GO:0045211">
    <property type="term" value="C:postsynaptic membrane"/>
    <property type="evidence" value="ECO:0007669"/>
    <property type="project" value="InterPro"/>
</dbReference>
<evidence type="ECO:0000256" key="7">
    <source>
        <dbReference type="ARBA" id="ARBA00023170"/>
    </source>
</evidence>
<keyword evidence="3" id="KW-0812">Transmembrane</keyword>
<feature type="chain" id="PRO_5033019379" description="Neurotransmitter-gated ion-channel ligand-binding domain-containing protein" evidence="11">
    <location>
        <begin position="28"/>
        <end position="184"/>
    </location>
</feature>
<name>A0A815RT92_9BILA</name>
<dbReference type="GO" id="GO:0022848">
    <property type="term" value="F:acetylcholine-gated monoatomic cation-selective channel activity"/>
    <property type="evidence" value="ECO:0007669"/>
    <property type="project" value="InterPro"/>
</dbReference>
<dbReference type="PANTHER" id="PTHR18945">
    <property type="entry name" value="NEUROTRANSMITTER GATED ION CHANNEL"/>
    <property type="match status" value="1"/>
</dbReference>
<dbReference type="Proteomes" id="UP000663864">
    <property type="component" value="Unassembled WGS sequence"/>
</dbReference>
<protein>
    <recommendedName>
        <fullName evidence="12">Neurotransmitter-gated ion-channel ligand-binding domain-containing protein</fullName>
    </recommendedName>
</protein>
<keyword evidence="6" id="KW-0472">Membrane</keyword>
<evidence type="ECO:0000259" key="12">
    <source>
        <dbReference type="Pfam" id="PF02931"/>
    </source>
</evidence>
<dbReference type="Gene3D" id="2.70.170.10">
    <property type="entry name" value="Neurotransmitter-gated ion-channel ligand-binding domain"/>
    <property type="match status" value="1"/>
</dbReference>
<keyword evidence="5" id="KW-0406">Ion transport</keyword>
<accession>A0A815RT92</accession>
<dbReference type="InterPro" id="IPR036734">
    <property type="entry name" value="Neur_chan_lig-bd_sf"/>
</dbReference>
<keyword evidence="1" id="KW-0813">Transport</keyword>
<organism evidence="13 14">
    <name type="scientific">Rotaria sordida</name>
    <dbReference type="NCBI Taxonomy" id="392033"/>
    <lineage>
        <taxon>Eukaryota</taxon>
        <taxon>Metazoa</taxon>
        <taxon>Spiralia</taxon>
        <taxon>Gnathifera</taxon>
        <taxon>Rotifera</taxon>
        <taxon>Eurotatoria</taxon>
        <taxon>Bdelloidea</taxon>
        <taxon>Philodinida</taxon>
        <taxon>Philodinidae</taxon>
        <taxon>Rotaria</taxon>
    </lineage>
</organism>
<dbReference type="InterPro" id="IPR006202">
    <property type="entry name" value="Neur_chan_lig-bd"/>
</dbReference>
<evidence type="ECO:0000256" key="5">
    <source>
        <dbReference type="ARBA" id="ARBA00023065"/>
    </source>
</evidence>
<dbReference type="PRINTS" id="PR00254">
    <property type="entry name" value="NICOTINICR"/>
</dbReference>
<evidence type="ECO:0000256" key="4">
    <source>
        <dbReference type="ARBA" id="ARBA00023018"/>
    </source>
</evidence>
<evidence type="ECO:0000256" key="3">
    <source>
        <dbReference type="ARBA" id="ARBA00022692"/>
    </source>
</evidence>
<proteinExistence type="predicted"/>
<feature type="signal peptide" evidence="11">
    <location>
        <begin position="1"/>
        <end position="27"/>
    </location>
</feature>
<evidence type="ECO:0000256" key="10">
    <source>
        <dbReference type="ARBA" id="ARBA00034099"/>
    </source>
</evidence>
<dbReference type="InterPro" id="IPR002394">
    <property type="entry name" value="Nicotinic_acetylcholine_rcpt"/>
</dbReference>
<reference evidence="13" key="1">
    <citation type="submission" date="2021-02" db="EMBL/GenBank/DDBJ databases">
        <authorList>
            <person name="Nowell W R."/>
        </authorList>
    </citation>
    <scope>NUCLEOTIDE SEQUENCE</scope>
</reference>
<keyword evidence="11" id="KW-0732">Signal</keyword>
<evidence type="ECO:0000256" key="8">
    <source>
        <dbReference type="ARBA" id="ARBA00023286"/>
    </source>
</evidence>
<evidence type="ECO:0000256" key="9">
    <source>
        <dbReference type="ARBA" id="ARBA00023303"/>
    </source>
</evidence>
<gene>
    <name evidence="13" type="ORF">ZHD862_LOCUS36542</name>
</gene>
<dbReference type="AlphaFoldDB" id="A0A815RT92"/>